<evidence type="ECO:0000313" key="1">
    <source>
        <dbReference type="EMBL" id="JAH49878.1"/>
    </source>
</evidence>
<organism evidence="1">
    <name type="scientific">Anguilla anguilla</name>
    <name type="common">European freshwater eel</name>
    <name type="synonym">Muraena anguilla</name>
    <dbReference type="NCBI Taxonomy" id="7936"/>
    <lineage>
        <taxon>Eukaryota</taxon>
        <taxon>Metazoa</taxon>
        <taxon>Chordata</taxon>
        <taxon>Craniata</taxon>
        <taxon>Vertebrata</taxon>
        <taxon>Euteleostomi</taxon>
        <taxon>Actinopterygii</taxon>
        <taxon>Neopterygii</taxon>
        <taxon>Teleostei</taxon>
        <taxon>Anguilliformes</taxon>
        <taxon>Anguillidae</taxon>
        <taxon>Anguilla</taxon>
    </lineage>
</organism>
<reference evidence="1" key="1">
    <citation type="submission" date="2014-11" db="EMBL/GenBank/DDBJ databases">
        <authorList>
            <person name="Amaro Gonzalez C."/>
        </authorList>
    </citation>
    <scope>NUCLEOTIDE SEQUENCE</scope>
</reference>
<accession>A0A0E9TAZ3</accession>
<dbReference type="EMBL" id="GBXM01058699">
    <property type="protein sequence ID" value="JAH49878.1"/>
    <property type="molecule type" value="Transcribed_RNA"/>
</dbReference>
<proteinExistence type="predicted"/>
<reference evidence="1" key="2">
    <citation type="journal article" date="2015" name="Fish Shellfish Immunol.">
        <title>Early steps in the European eel (Anguilla anguilla)-Vibrio vulnificus interaction in the gills: Role of the RtxA13 toxin.</title>
        <authorList>
            <person name="Callol A."/>
            <person name="Pajuelo D."/>
            <person name="Ebbesson L."/>
            <person name="Teles M."/>
            <person name="MacKenzie S."/>
            <person name="Amaro C."/>
        </authorList>
    </citation>
    <scope>NUCLEOTIDE SEQUENCE</scope>
</reference>
<sequence>MYRDMGEWVVVREEIVIY</sequence>
<dbReference type="AlphaFoldDB" id="A0A0E9TAZ3"/>
<name>A0A0E9TAZ3_ANGAN</name>
<protein>
    <submittedName>
        <fullName evidence="1">Uncharacterized protein</fullName>
    </submittedName>
</protein>